<evidence type="ECO:0000256" key="1">
    <source>
        <dbReference type="SAM" id="MobiDB-lite"/>
    </source>
</evidence>
<organism evidence="2 3">
    <name type="scientific">Panicum hallii var. hallii</name>
    <dbReference type="NCBI Taxonomy" id="1504633"/>
    <lineage>
        <taxon>Eukaryota</taxon>
        <taxon>Viridiplantae</taxon>
        <taxon>Streptophyta</taxon>
        <taxon>Embryophyta</taxon>
        <taxon>Tracheophyta</taxon>
        <taxon>Spermatophyta</taxon>
        <taxon>Magnoliopsida</taxon>
        <taxon>Liliopsida</taxon>
        <taxon>Poales</taxon>
        <taxon>Poaceae</taxon>
        <taxon>PACMAD clade</taxon>
        <taxon>Panicoideae</taxon>
        <taxon>Panicodae</taxon>
        <taxon>Paniceae</taxon>
        <taxon>Panicinae</taxon>
        <taxon>Panicum</taxon>
        <taxon>Panicum sect. Panicum</taxon>
    </lineage>
</organism>
<reference evidence="2 3" key="1">
    <citation type="submission" date="2018-04" db="EMBL/GenBank/DDBJ databases">
        <title>WGS assembly of Panicum hallii var. hallii HAL2.</title>
        <authorList>
            <person name="Lovell J."/>
            <person name="Jenkins J."/>
            <person name="Lowry D."/>
            <person name="Mamidi S."/>
            <person name="Sreedasyam A."/>
            <person name="Weng X."/>
            <person name="Barry K."/>
            <person name="Bonette J."/>
            <person name="Campitelli B."/>
            <person name="Daum C."/>
            <person name="Gordon S."/>
            <person name="Gould B."/>
            <person name="Lipzen A."/>
            <person name="MacQueen A."/>
            <person name="Palacio-Mejia J."/>
            <person name="Plott C."/>
            <person name="Shakirov E."/>
            <person name="Shu S."/>
            <person name="Yoshinaga Y."/>
            <person name="Zane M."/>
            <person name="Rokhsar D."/>
            <person name="Grimwood J."/>
            <person name="Schmutz J."/>
            <person name="Juenger T."/>
        </authorList>
    </citation>
    <scope>NUCLEOTIDE SEQUENCE [LARGE SCALE GENOMIC DNA]</scope>
    <source>
        <strain evidence="3">cv. HAL2</strain>
    </source>
</reference>
<accession>A0A2T7EFC8</accession>
<gene>
    <name evidence="2" type="ORF">GQ55_3G318800</name>
</gene>
<name>A0A2T7EFC8_9POAL</name>
<dbReference type="Gramene" id="PUZ66528">
    <property type="protein sequence ID" value="PUZ66528"/>
    <property type="gene ID" value="GQ55_3G318800"/>
</dbReference>
<evidence type="ECO:0000313" key="2">
    <source>
        <dbReference type="EMBL" id="PUZ66528.1"/>
    </source>
</evidence>
<feature type="compositionally biased region" description="Pro residues" evidence="1">
    <location>
        <begin position="34"/>
        <end position="48"/>
    </location>
</feature>
<dbReference type="EMBL" id="CM009751">
    <property type="protein sequence ID" value="PUZ66528.1"/>
    <property type="molecule type" value="Genomic_DNA"/>
</dbReference>
<keyword evidence="3" id="KW-1185">Reference proteome</keyword>
<feature type="region of interest" description="Disordered" evidence="1">
    <location>
        <begin position="33"/>
        <end position="59"/>
    </location>
</feature>
<dbReference type="AlphaFoldDB" id="A0A2T7EFC8"/>
<sequence length="95" mass="10145">MRDAEQPRPLTTAPPTTDVEQLCAPSLPIGIASAPPPLVKTAPPPDSLPAPGQSVCPPHHSQELAMPVLPLAQHWPPTLFGSSRVIGLHQHIFMR</sequence>
<proteinExistence type="predicted"/>
<dbReference type="Proteomes" id="UP000244336">
    <property type="component" value="Chromosome 3"/>
</dbReference>
<evidence type="ECO:0000313" key="3">
    <source>
        <dbReference type="Proteomes" id="UP000244336"/>
    </source>
</evidence>
<protein>
    <submittedName>
        <fullName evidence="2">Uncharacterized protein</fullName>
    </submittedName>
</protein>